<dbReference type="OrthoDB" id="767975at2759"/>
<sequence length="239" mass="26947">MTYYGNAPVLAFAGDSRTRQMRDEFVHYLTGQDTDPLTNGMPTDDTVYKAHEARSDFYPAHGVSVRFSWSPYIDQGKNSMSSFLQETEASVLPRPSLLVIGCGVWSVRDCAKQNHNQSDCANDYKRAFSSMLPLMELLSNTTDIIWLPQAFVNEAQLRRYGDTREGVSNANLEMYNIAVKNVLDAAPNHTIKYWHSAWQTSARLNDTGFDASFRQNRQAPNHEFVTQLAGVVQSINHQA</sequence>
<name>A0A1W0WEA4_HYPEX</name>
<gene>
    <name evidence="1" type="ORF">BV898_12254</name>
</gene>
<keyword evidence="2" id="KW-1185">Reference proteome</keyword>
<evidence type="ECO:0000313" key="2">
    <source>
        <dbReference type="Proteomes" id="UP000192578"/>
    </source>
</evidence>
<evidence type="ECO:0000313" key="1">
    <source>
        <dbReference type="EMBL" id="OQV13507.1"/>
    </source>
</evidence>
<dbReference type="AlphaFoldDB" id="A0A1W0WEA4"/>
<protein>
    <recommendedName>
        <fullName evidence="3">CAS1 domain-containing protein 1</fullName>
    </recommendedName>
</protein>
<proteinExistence type="predicted"/>
<reference evidence="2" key="1">
    <citation type="submission" date="2017-01" db="EMBL/GenBank/DDBJ databases">
        <title>Comparative genomics of anhydrobiosis in the tardigrade Hypsibius dujardini.</title>
        <authorList>
            <person name="Yoshida Y."/>
            <person name="Koutsovoulos G."/>
            <person name="Laetsch D."/>
            <person name="Stevens L."/>
            <person name="Kumar S."/>
            <person name="Horikawa D."/>
            <person name="Ishino K."/>
            <person name="Komine S."/>
            <person name="Tomita M."/>
            <person name="Blaxter M."/>
            <person name="Arakawa K."/>
        </authorList>
    </citation>
    <scope>NUCLEOTIDE SEQUENCE [LARGE SCALE GENOMIC DNA]</scope>
    <source>
        <strain evidence="2">Z151</strain>
    </source>
</reference>
<dbReference type="EMBL" id="MTYJ01000122">
    <property type="protein sequence ID" value="OQV13507.1"/>
    <property type="molecule type" value="Genomic_DNA"/>
</dbReference>
<comment type="caution">
    <text evidence="1">The sequence shown here is derived from an EMBL/GenBank/DDBJ whole genome shotgun (WGS) entry which is preliminary data.</text>
</comment>
<dbReference type="Proteomes" id="UP000192578">
    <property type="component" value="Unassembled WGS sequence"/>
</dbReference>
<evidence type="ECO:0008006" key="3">
    <source>
        <dbReference type="Google" id="ProtNLM"/>
    </source>
</evidence>
<organism evidence="1 2">
    <name type="scientific">Hypsibius exemplaris</name>
    <name type="common">Freshwater tardigrade</name>
    <dbReference type="NCBI Taxonomy" id="2072580"/>
    <lineage>
        <taxon>Eukaryota</taxon>
        <taxon>Metazoa</taxon>
        <taxon>Ecdysozoa</taxon>
        <taxon>Tardigrada</taxon>
        <taxon>Eutardigrada</taxon>
        <taxon>Parachela</taxon>
        <taxon>Hypsibioidea</taxon>
        <taxon>Hypsibiidae</taxon>
        <taxon>Hypsibius</taxon>
    </lineage>
</organism>
<accession>A0A1W0WEA4</accession>